<keyword evidence="8" id="KW-1006">Bacterial flagellum protein export</keyword>
<evidence type="ECO:0000256" key="1">
    <source>
        <dbReference type="ARBA" id="ARBA00004413"/>
    </source>
</evidence>
<dbReference type="InterPro" id="IPR052570">
    <property type="entry name" value="FliJ"/>
</dbReference>
<dbReference type="EMBL" id="UOFL01000034">
    <property type="protein sequence ID" value="VAW72073.1"/>
    <property type="molecule type" value="Genomic_DNA"/>
</dbReference>
<evidence type="ECO:0008006" key="10">
    <source>
        <dbReference type="Google" id="ProtNLM"/>
    </source>
</evidence>
<protein>
    <recommendedName>
        <fullName evidence="10">Flagellar FliJ protein</fullName>
    </recommendedName>
</protein>
<dbReference type="GO" id="GO:0071973">
    <property type="term" value="P:bacterial-type flagellum-dependent cell motility"/>
    <property type="evidence" value="ECO:0007669"/>
    <property type="project" value="InterPro"/>
</dbReference>
<evidence type="ECO:0000256" key="4">
    <source>
        <dbReference type="ARBA" id="ARBA00022500"/>
    </source>
</evidence>
<dbReference type="Gene3D" id="1.10.287.1700">
    <property type="match status" value="1"/>
</dbReference>
<dbReference type="NCBIfam" id="TIGR02473">
    <property type="entry name" value="flagell_FliJ"/>
    <property type="match status" value="1"/>
</dbReference>
<dbReference type="InterPro" id="IPR053716">
    <property type="entry name" value="Flag_assembly_chemotaxis_eff"/>
</dbReference>
<keyword evidence="3" id="KW-1003">Cell membrane</keyword>
<dbReference type="GO" id="GO:0044781">
    <property type="term" value="P:bacterial-type flagellum organization"/>
    <property type="evidence" value="ECO:0007669"/>
    <property type="project" value="UniProtKB-KW"/>
</dbReference>
<evidence type="ECO:0000256" key="2">
    <source>
        <dbReference type="ARBA" id="ARBA00022448"/>
    </source>
</evidence>
<evidence type="ECO:0000256" key="6">
    <source>
        <dbReference type="ARBA" id="ARBA00022927"/>
    </source>
</evidence>
<name>A0A3B0Y6P6_9ZZZZ</name>
<comment type="subcellular location">
    <subcellularLocation>
        <location evidence="1">Cell membrane</location>
        <topology evidence="1">Peripheral membrane protein</topology>
        <orientation evidence="1">Cytoplasmic side</orientation>
    </subcellularLocation>
</comment>
<dbReference type="PANTHER" id="PTHR38786:SF1">
    <property type="entry name" value="FLAGELLAR FLIJ PROTEIN"/>
    <property type="match status" value="1"/>
</dbReference>
<keyword evidence="4" id="KW-0145">Chemotaxis</keyword>
<evidence type="ECO:0000256" key="5">
    <source>
        <dbReference type="ARBA" id="ARBA00022795"/>
    </source>
</evidence>
<evidence type="ECO:0000256" key="7">
    <source>
        <dbReference type="ARBA" id="ARBA00023136"/>
    </source>
</evidence>
<keyword evidence="2" id="KW-0813">Transport</keyword>
<evidence type="ECO:0000313" key="9">
    <source>
        <dbReference type="EMBL" id="VAW72073.1"/>
    </source>
</evidence>
<dbReference type="InterPro" id="IPR012823">
    <property type="entry name" value="Flagell_FliJ"/>
</dbReference>
<dbReference type="GO" id="GO:0009288">
    <property type="term" value="C:bacterial-type flagellum"/>
    <property type="evidence" value="ECO:0007669"/>
    <property type="project" value="InterPro"/>
</dbReference>
<keyword evidence="6" id="KW-0653">Protein transport</keyword>
<sequence>MTRSKRMQSIVNIASNEEEVAAKGLADAINNLDRQGAALQELISFREDYSVKFHQTVNTSAMAIQQFHDFISQLNQGIEHQQKILLQAEEAIEEQRQLWIERHNRTRALNKVVENYVRQEHESDEKLEQKLLDEYAMRSGIKQRHS</sequence>
<evidence type="ECO:0000256" key="8">
    <source>
        <dbReference type="ARBA" id="ARBA00023225"/>
    </source>
</evidence>
<evidence type="ECO:0000256" key="3">
    <source>
        <dbReference type="ARBA" id="ARBA00022475"/>
    </source>
</evidence>
<accession>A0A3B0Y6P6</accession>
<proteinExistence type="predicted"/>
<organism evidence="9">
    <name type="scientific">hydrothermal vent metagenome</name>
    <dbReference type="NCBI Taxonomy" id="652676"/>
    <lineage>
        <taxon>unclassified sequences</taxon>
        <taxon>metagenomes</taxon>
        <taxon>ecological metagenomes</taxon>
    </lineage>
</organism>
<dbReference type="Pfam" id="PF02050">
    <property type="entry name" value="FliJ"/>
    <property type="match status" value="1"/>
</dbReference>
<dbReference type="GO" id="GO:0006935">
    <property type="term" value="P:chemotaxis"/>
    <property type="evidence" value="ECO:0007669"/>
    <property type="project" value="UniProtKB-KW"/>
</dbReference>
<keyword evidence="7" id="KW-0472">Membrane</keyword>
<dbReference type="PANTHER" id="PTHR38786">
    <property type="entry name" value="FLAGELLAR FLIJ PROTEIN"/>
    <property type="match status" value="1"/>
</dbReference>
<keyword evidence="5" id="KW-1005">Bacterial flagellum biogenesis</keyword>
<dbReference type="GO" id="GO:0015031">
    <property type="term" value="P:protein transport"/>
    <property type="evidence" value="ECO:0007669"/>
    <property type="project" value="UniProtKB-KW"/>
</dbReference>
<dbReference type="AlphaFoldDB" id="A0A3B0Y6P6"/>
<gene>
    <name evidence="9" type="ORF">MNBD_GAMMA12-3040</name>
</gene>
<reference evidence="9" key="1">
    <citation type="submission" date="2018-06" db="EMBL/GenBank/DDBJ databases">
        <authorList>
            <person name="Zhirakovskaya E."/>
        </authorList>
    </citation>
    <scope>NUCLEOTIDE SEQUENCE</scope>
</reference>
<dbReference type="GO" id="GO:0005886">
    <property type="term" value="C:plasma membrane"/>
    <property type="evidence" value="ECO:0007669"/>
    <property type="project" value="UniProtKB-SubCell"/>
</dbReference>